<reference evidence="1 2" key="1">
    <citation type="submission" date="2023-07" db="EMBL/GenBank/DDBJ databases">
        <title>Sorghum-associated microbial communities from plants grown in Nebraska, USA.</title>
        <authorList>
            <person name="Schachtman D."/>
        </authorList>
    </citation>
    <scope>NUCLEOTIDE SEQUENCE [LARGE SCALE GENOMIC DNA]</scope>
    <source>
        <strain evidence="1 2">DS1307</strain>
    </source>
</reference>
<evidence type="ECO:0000313" key="2">
    <source>
        <dbReference type="Proteomes" id="UP001241472"/>
    </source>
</evidence>
<dbReference type="SUPFAM" id="SSF160631">
    <property type="entry name" value="SMI1/KNR4-like"/>
    <property type="match status" value="1"/>
</dbReference>
<accession>A0ABT9Q2F2</accession>
<organism evidence="1 2">
    <name type="scientific">Neorhizobium huautlense</name>
    <dbReference type="NCBI Taxonomy" id="67774"/>
    <lineage>
        <taxon>Bacteria</taxon>
        <taxon>Pseudomonadati</taxon>
        <taxon>Pseudomonadota</taxon>
        <taxon>Alphaproteobacteria</taxon>
        <taxon>Hyphomicrobiales</taxon>
        <taxon>Rhizobiaceae</taxon>
        <taxon>Rhizobium/Agrobacterium group</taxon>
        <taxon>Neorhizobium</taxon>
    </lineage>
</organism>
<dbReference type="InterPro" id="IPR037883">
    <property type="entry name" value="Knr4/Smi1-like_sf"/>
</dbReference>
<dbReference type="Proteomes" id="UP001241472">
    <property type="component" value="Unassembled WGS sequence"/>
</dbReference>
<proteinExistence type="predicted"/>
<dbReference type="RefSeq" id="WP_306839757.1">
    <property type="nucleotide sequence ID" value="NZ_JAUSRF010000024.1"/>
</dbReference>
<evidence type="ECO:0008006" key="3">
    <source>
        <dbReference type="Google" id="ProtNLM"/>
    </source>
</evidence>
<comment type="caution">
    <text evidence="1">The sequence shown here is derived from an EMBL/GenBank/DDBJ whole genome shotgun (WGS) entry which is preliminary data.</text>
</comment>
<gene>
    <name evidence="1" type="ORF">J2T09_005073</name>
</gene>
<dbReference type="EMBL" id="JAUSRF010000024">
    <property type="protein sequence ID" value="MDP9840289.1"/>
    <property type="molecule type" value="Genomic_DNA"/>
</dbReference>
<sequence>MISIYEDLVRDARKAGLLKKLVPVSAEHLPVLETQFGQIPADYVAFLRDVGAGPLGDDRYMLYTGLLTPDEIFGQVSPALSDLLLFGDDFQGFSQAFDPGTWSVVEIDGTDMGVTALAPSFETFIRNRIDQLL</sequence>
<protein>
    <recommendedName>
        <fullName evidence="3">SMI1/KNR4 family protein</fullName>
    </recommendedName>
</protein>
<dbReference type="Gene3D" id="3.40.1580.10">
    <property type="entry name" value="SMI1/KNR4-like"/>
    <property type="match status" value="1"/>
</dbReference>
<name>A0ABT9Q2F2_9HYPH</name>
<keyword evidence="2" id="KW-1185">Reference proteome</keyword>
<evidence type="ECO:0000313" key="1">
    <source>
        <dbReference type="EMBL" id="MDP9840289.1"/>
    </source>
</evidence>